<gene>
    <name evidence="1" type="ORF">H6G97_20875</name>
</gene>
<dbReference type="Proteomes" id="UP000623440">
    <property type="component" value="Unassembled WGS sequence"/>
</dbReference>
<dbReference type="EMBL" id="JACJSI010000044">
    <property type="protein sequence ID" value="MBD2531904.1"/>
    <property type="molecule type" value="Genomic_DNA"/>
</dbReference>
<evidence type="ECO:0000313" key="2">
    <source>
        <dbReference type="Proteomes" id="UP000623440"/>
    </source>
</evidence>
<protein>
    <submittedName>
        <fullName evidence="1">Uncharacterized protein</fullName>
    </submittedName>
</protein>
<reference evidence="1 2" key="1">
    <citation type="journal article" date="2020" name="ISME J.">
        <title>Comparative genomics reveals insights into cyanobacterial evolution and habitat adaptation.</title>
        <authorList>
            <person name="Chen M.Y."/>
            <person name="Teng W.K."/>
            <person name="Zhao L."/>
            <person name="Hu C.X."/>
            <person name="Zhou Y.K."/>
            <person name="Han B.P."/>
            <person name="Song L.R."/>
            <person name="Shu W.S."/>
        </authorList>
    </citation>
    <scope>NUCLEOTIDE SEQUENCE [LARGE SCALE GENOMIC DNA]</scope>
    <source>
        <strain evidence="1 2">FACHB-838</strain>
    </source>
</reference>
<comment type="caution">
    <text evidence="1">The sequence shown here is derived from an EMBL/GenBank/DDBJ whole genome shotgun (WGS) entry which is preliminary data.</text>
</comment>
<proteinExistence type="predicted"/>
<accession>A0ABR8DRS5</accession>
<evidence type="ECO:0000313" key="1">
    <source>
        <dbReference type="EMBL" id="MBD2531904.1"/>
    </source>
</evidence>
<organism evidence="1 2">
    <name type="scientific">Nostoc flagelliforme FACHB-838</name>
    <dbReference type="NCBI Taxonomy" id="2692904"/>
    <lineage>
        <taxon>Bacteria</taxon>
        <taxon>Bacillati</taxon>
        <taxon>Cyanobacteriota</taxon>
        <taxon>Cyanophyceae</taxon>
        <taxon>Nostocales</taxon>
        <taxon>Nostocaceae</taxon>
        <taxon>Nostoc</taxon>
    </lineage>
</organism>
<keyword evidence="2" id="KW-1185">Reference proteome</keyword>
<sequence>MSQFSAYELEQLAKLPSEIAALANKYRVDIVNAGEFWDQPPFPDNYIPELVEIYYGYTDSPDVFIRNGVLEDYRVRNLDDNTPSVAVQIDDQWAYIQIEGREILNRLGGVVLPDVIVKPSLLLNSVFKGQNHA</sequence>
<name>A0ABR8DRS5_9NOSO</name>